<protein>
    <recommendedName>
        <fullName evidence="6">Dpy-30 histone methyltransferase complex regulatory subunit</fullName>
    </recommendedName>
</protein>
<organism evidence="4 5">
    <name type="scientific">Opisthorchis felineus</name>
    <dbReference type="NCBI Taxonomy" id="147828"/>
    <lineage>
        <taxon>Eukaryota</taxon>
        <taxon>Metazoa</taxon>
        <taxon>Spiralia</taxon>
        <taxon>Lophotrochozoa</taxon>
        <taxon>Platyhelminthes</taxon>
        <taxon>Trematoda</taxon>
        <taxon>Digenea</taxon>
        <taxon>Opisthorchiida</taxon>
        <taxon>Opisthorchiata</taxon>
        <taxon>Opisthorchiidae</taxon>
        <taxon>Opisthorchis</taxon>
    </lineage>
</organism>
<dbReference type="STRING" id="147828.A0A4S2LQK1"/>
<dbReference type="EMBL" id="SJOL01006469">
    <property type="protein sequence ID" value="TGZ66031.1"/>
    <property type="molecule type" value="Genomic_DNA"/>
</dbReference>
<reference evidence="4 5" key="1">
    <citation type="journal article" date="2019" name="BMC Genomics">
        <title>New insights from Opisthorchis felineus genome: update on genomics of the epidemiologically important liver flukes.</title>
        <authorList>
            <person name="Ershov N.I."/>
            <person name="Mordvinov V.A."/>
            <person name="Prokhortchouk E.B."/>
            <person name="Pakharukova M.Y."/>
            <person name="Gunbin K.V."/>
            <person name="Ustyantsev K."/>
            <person name="Genaev M.A."/>
            <person name="Blinov A.G."/>
            <person name="Mazur A."/>
            <person name="Boulygina E."/>
            <person name="Tsygankova S."/>
            <person name="Khrameeva E."/>
            <person name="Chekanov N."/>
            <person name="Fan G."/>
            <person name="Xiao A."/>
            <person name="Zhang H."/>
            <person name="Xu X."/>
            <person name="Yang H."/>
            <person name="Solovyev V."/>
            <person name="Lee S.M."/>
            <person name="Liu X."/>
            <person name="Afonnikov D.A."/>
            <person name="Skryabin K.G."/>
        </authorList>
    </citation>
    <scope>NUCLEOTIDE SEQUENCE [LARGE SCALE GENOMIC DNA]</scope>
    <source>
        <strain evidence="4">AK-0245</strain>
        <tissue evidence="4">Whole organism</tissue>
    </source>
</reference>
<dbReference type="InterPro" id="IPR007858">
    <property type="entry name" value="Dpy-30_motif"/>
</dbReference>
<comment type="caution">
    <text evidence="4">The sequence shown here is derived from an EMBL/GenBank/DDBJ whole genome shotgun (WGS) entry which is preliminary data.</text>
</comment>
<gene>
    <name evidence="4" type="ORF">CRM22_005567</name>
</gene>
<dbReference type="Gene3D" id="1.20.890.10">
    <property type="entry name" value="cAMP-dependent protein kinase regulatory subunit, dimerization-anchoring domain"/>
    <property type="match status" value="1"/>
</dbReference>
<comment type="similarity">
    <text evidence="2">Belongs to the dpy-30 family.</text>
</comment>
<dbReference type="Proteomes" id="UP000308267">
    <property type="component" value="Unassembled WGS sequence"/>
</dbReference>
<dbReference type="Pfam" id="PF05186">
    <property type="entry name" value="Dpy-30"/>
    <property type="match status" value="1"/>
</dbReference>
<sequence>MYSLNVLVGAVVSQTARRTISEEGMDGQENQGADLNSADTRAYLDKTVVPILLQGLTMLVKERPPNPIEALGTYLLQHKEETENS</sequence>
<dbReference type="CDD" id="cd22965">
    <property type="entry name" value="DD_DPY30_SDC1"/>
    <property type="match status" value="1"/>
</dbReference>
<evidence type="ECO:0000256" key="2">
    <source>
        <dbReference type="ARBA" id="ARBA00010849"/>
    </source>
</evidence>
<comment type="subcellular location">
    <subcellularLocation>
        <location evidence="1">Nucleus</location>
    </subcellularLocation>
</comment>
<name>A0A4S2LQK1_OPIFE</name>
<evidence type="ECO:0000313" key="4">
    <source>
        <dbReference type="EMBL" id="TGZ66031.1"/>
    </source>
</evidence>
<dbReference type="InterPro" id="IPR049629">
    <property type="entry name" value="DPY30_SDC1_DD"/>
</dbReference>
<proteinExistence type="inferred from homology"/>
<evidence type="ECO:0000256" key="3">
    <source>
        <dbReference type="ARBA" id="ARBA00023242"/>
    </source>
</evidence>
<dbReference type="GO" id="GO:0005634">
    <property type="term" value="C:nucleus"/>
    <property type="evidence" value="ECO:0007669"/>
    <property type="project" value="UniProtKB-SubCell"/>
</dbReference>
<evidence type="ECO:0000313" key="5">
    <source>
        <dbReference type="Proteomes" id="UP000308267"/>
    </source>
</evidence>
<keyword evidence="5" id="KW-1185">Reference proteome</keyword>
<dbReference type="AlphaFoldDB" id="A0A4S2LQK1"/>
<evidence type="ECO:0000256" key="1">
    <source>
        <dbReference type="ARBA" id="ARBA00004123"/>
    </source>
</evidence>
<accession>A0A4S2LQK1</accession>
<dbReference type="OrthoDB" id="417678at2759"/>
<keyword evidence="3" id="KW-0539">Nucleus</keyword>
<evidence type="ECO:0008006" key="6">
    <source>
        <dbReference type="Google" id="ProtNLM"/>
    </source>
</evidence>